<dbReference type="Proteomes" id="UP000565715">
    <property type="component" value="Unassembled WGS sequence"/>
</dbReference>
<keyword evidence="3" id="KW-1185">Reference proteome</keyword>
<gene>
    <name evidence="2" type="ORF">HGA13_14570</name>
</gene>
<dbReference type="Pfam" id="PF14534">
    <property type="entry name" value="DUF4440"/>
    <property type="match status" value="1"/>
</dbReference>
<name>A0A846XEC0_9NOCA</name>
<dbReference type="EMBL" id="JAAXOO010000003">
    <property type="protein sequence ID" value="NKY34292.1"/>
    <property type="molecule type" value="Genomic_DNA"/>
</dbReference>
<evidence type="ECO:0000313" key="3">
    <source>
        <dbReference type="Proteomes" id="UP000565715"/>
    </source>
</evidence>
<comment type="caution">
    <text evidence="2">The sequence shown here is derived from an EMBL/GenBank/DDBJ whole genome shotgun (WGS) entry which is preliminary data.</text>
</comment>
<feature type="domain" description="DUF4440" evidence="1">
    <location>
        <begin position="5"/>
        <end position="119"/>
    </location>
</feature>
<dbReference type="AlphaFoldDB" id="A0A846XEC0"/>
<dbReference type="SUPFAM" id="SSF54427">
    <property type="entry name" value="NTF2-like"/>
    <property type="match status" value="1"/>
</dbReference>
<organism evidence="2 3">
    <name type="scientific">Nocardia speluncae</name>
    <dbReference type="NCBI Taxonomy" id="419477"/>
    <lineage>
        <taxon>Bacteria</taxon>
        <taxon>Bacillati</taxon>
        <taxon>Actinomycetota</taxon>
        <taxon>Actinomycetes</taxon>
        <taxon>Mycobacteriales</taxon>
        <taxon>Nocardiaceae</taxon>
        <taxon>Nocardia</taxon>
    </lineage>
</organism>
<dbReference type="InterPro" id="IPR027843">
    <property type="entry name" value="DUF4440"/>
</dbReference>
<dbReference type="InterPro" id="IPR032710">
    <property type="entry name" value="NTF2-like_dom_sf"/>
</dbReference>
<proteinExistence type="predicted"/>
<evidence type="ECO:0000313" key="2">
    <source>
        <dbReference type="EMBL" id="NKY34292.1"/>
    </source>
</evidence>
<accession>A0A846XEC0</accession>
<dbReference type="Gene3D" id="3.10.450.50">
    <property type="match status" value="1"/>
</dbReference>
<dbReference type="RefSeq" id="WP_068043061.1">
    <property type="nucleotide sequence ID" value="NZ_JAAXOO010000003.1"/>
</dbReference>
<sequence>MTAGIAALVEAYRNGWTHRDAATIASIWDPEYEVVYSPSELDRPILGAASIGRYYDRVFHDIGAVHVMTVADVRIDTIGDIAYAYFSFHLEGETAVAPEPFVVDGRNTLIARRTDDGWKGIHYHESLRGPLAEKS</sequence>
<protein>
    <submittedName>
        <fullName evidence="2">Nuclear transport factor 2 family protein</fullName>
    </submittedName>
</protein>
<reference evidence="2 3" key="1">
    <citation type="submission" date="2020-04" db="EMBL/GenBank/DDBJ databases">
        <title>MicrobeNet Type strains.</title>
        <authorList>
            <person name="Nicholson A.C."/>
        </authorList>
    </citation>
    <scope>NUCLEOTIDE SEQUENCE [LARGE SCALE GENOMIC DNA]</scope>
    <source>
        <strain evidence="2 3">DSM 45078</strain>
    </source>
</reference>
<evidence type="ECO:0000259" key="1">
    <source>
        <dbReference type="Pfam" id="PF14534"/>
    </source>
</evidence>